<gene>
    <name evidence="1" type="ORF">ACJ41P_10595</name>
</gene>
<dbReference type="Proteomes" id="UP001628281">
    <property type="component" value="Unassembled WGS sequence"/>
</dbReference>
<dbReference type="EMBL" id="JBJLSN010000011">
    <property type="protein sequence ID" value="MFL7901572.1"/>
    <property type="molecule type" value="Genomic_DNA"/>
</dbReference>
<protein>
    <submittedName>
        <fullName evidence="1">Phage tail terminator-like protein</fullName>
    </submittedName>
</protein>
<dbReference type="InterPro" id="IPR025395">
    <property type="entry name" value="Phage_tail_terminator-like"/>
</dbReference>
<proteinExistence type="predicted"/>
<comment type="caution">
    <text evidence="1">The sequence shown here is derived from an EMBL/GenBank/DDBJ whole genome shotgun (WGS) entry which is preliminary data.</text>
</comment>
<dbReference type="RefSeq" id="WP_407824035.1">
    <property type="nucleotide sequence ID" value="NZ_JBJLSN010000011.1"/>
</dbReference>
<dbReference type="Gene3D" id="3.30.2000.20">
    <property type="match status" value="1"/>
</dbReference>
<evidence type="ECO:0000313" key="2">
    <source>
        <dbReference type="Proteomes" id="UP001628281"/>
    </source>
</evidence>
<name>A0ABW8V4Z0_9PROT</name>
<dbReference type="Pfam" id="PF13554">
    <property type="entry name" value="Phage_tail_terminator_5"/>
    <property type="match status" value="1"/>
</dbReference>
<organism evidence="1 2">
    <name type="scientific">Azospirillum argentinense</name>
    <dbReference type="NCBI Taxonomy" id="2970906"/>
    <lineage>
        <taxon>Bacteria</taxon>
        <taxon>Pseudomonadati</taxon>
        <taxon>Pseudomonadota</taxon>
        <taxon>Alphaproteobacteria</taxon>
        <taxon>Rhodospirillales</taxon>
        <taxon>Azospirillaceae</taxon>
        <taxon>Azospirillum</taxon>
    </lineage>
</organism>
<evidence type="ECO:0000313" key="1">
    <source>
        <dbReference type="EMBL" id="MFL7901572.1"/>
    </source>
</evidence>
<sequence length="133" mass="14840">MASVIVYDAIRAKVEADWSDTPVSWPNEAFDPPAGDHWIALEFEGRLWSQESIGGGDPAEERWDENGCIWVHSIAPIGVGERTQRLNATNFINMFRGTEIGAIEFQDCEIAAGGADDDGSWWRITGRIDFVRK</sequence>
<keyword evidence="2" id="KW-1185">Reference proteome</keyword>
<reference evidence="1 2" key="1">
    <citation type="submission" date="2024-11" db="EMBL/GenBank/DDBJ databases">
        <title>Draft genome sequences of two bacteria associated to sugarcane roots in Colombia.</title>
        <authorList>
            <person name="Pardo-Diaz S."/>
            <person name="Masmela-Mendoza J."/>
            <person name="Delgadillo-Duran P."/>
            <person name="Bautista E.J."/>
            <person name="Rojas-Tapias D.F."/>
        </authorList>
    </citation>
    <scope>NUCLEOTIDE SEQUENCE [LARGE SCALE GENOMIC DNA]</scope>
    <source>
        <strain evidence="1 2">Ap18</strain>
    </source>
</reference>
<accession>A0ABW8V4Z0</accession>